<dbReference type="Proteomes" id="UP000257080">
    <property type="component" value="Unassembled WGS sequence"/>
</dbReference>
<dbReference type="InterPro" id="IPR000843">
    <property type="entry name" value="HTH_LacI"/>
</dbReference>
<keyword evidence="3" id="KW-0804">Transcription</keyword>
<dbReference type="Pfam" id="PF00532">
    <property type="entry name" value="Peripla_BP_1"/>
    <property type="match status" value="1"/>
</dbReference>
<dbReference type="PANTHER" id="PTHR30146:SF109">
    <property type="entry name" value="HTH-TYPE TRANSCRIPTIONAL REGULATOR GALS"/>
    <property type="match status" value="1"/>
</dbReference>
<dbReference type="Gene3D" id="3.40.50.2300">
    <property type="match status" value="2"/>
</dbReference>
<dbReference type="CDD" id="cd01392">
    <property type="entry name" value="HTH_LacI"/>
    <property type="match status" value="1"/>
</dbReference>
<dbReference type="InterPro" id="IPR028082">
    <property type="entry name" value="Peripla_BP_I"/>
</dbReference>
<keyword evidence="1" id="KW-0805">Transcription regulation</keyword>
<protein>
    <submittedName>
        <fullName evidence="5">LacI family transcriptional regulator</fullName>
    </submittedName>
</protein>
<dbReference type="InterPro" id="IPR010982">
    <property type="entry name" value="Lambda_DNA-bd_dom_sf"/>
</dbReference>
<dbReference type="SUPFAM" id="SSF47413">
    <property type="entry name" value="lambda repressor-like DNA-binding domains"/>
    <property type="match status" value="1"/>
</dbReference>
<dbReference type="InterPro" id="IPR001761">
    <property type="entry name" value="Peripla_BP/Lac1_sug-bd_dom"/>
</dbReference>
<dbReference type="GO" id="GO:0000976">
    <property type="term" value="F:transcription cis-regulatory region binding"/>
    <property type="evidence" value="ECO:0007669"/>
    <property type="project" value="TreeGrafter"/>
</dbReference>
<dbReference type="OrthoDB" id="3595338at2"/>
<evidence type="ECO:0000256" key="1">
    <source>
        <dbReference type="ARBA" id="ARBA00023015"/>
    </source>
</evidence>
<dbReference type="AlphaFoldDB" id="A0A3E0W5V5"/>
<gene>
    <name evidence="5" type="ORF">B7R25_16835</name>
</gene>
<evidence type="ECO:0000313" key="5">
    <source>
        <dbReference type="EMBL" id="RFA24414.1"/>
    </source>
</evidence>
<dbReference type="GO" id="GO:0003700">
    <property type="term" value="F:DNA-binding transcription factor activity"/>
    <property type="evidence" value="ECO:0007669"/>
    <property type="project" value="TreeGrafter"/>
</dbReference>
<dbReference type="PANTHER" id="PTHR30146">
    <property type="entry name" value="LACI-RELATED TRANSCRIPTIONAL REPRESSOR"/>
    <property type="match status" value="1"/>
</dbReference>
<dbReference type="SMART" id="SM00354">
    <property type="entry name" value="HTH_LACI"/>
    <property type="match status" value="1"/>
</dbReference>
<accession>A0A3E0W5V5</accession>
<proteinExistence type="predicted"/>
<sequence>MTVSRTLSGGKNVRADVQRRVMDAVSALGYHRNENARSMRPGHTSGLIGVAITNLGNPYYGGFALGVEEVAATYGRRILLGNTGEVLARETQLISDFVGRQVEGLIVVPTGGAGEHLQPRALGHIPLVLAARSIPGVSADTVLLDDTSGAYEGTKRILQAGHRRVAFLGNSVSVSTATRRFEGFCQALAEFGLAPDPDLVLRGQQDVPAARRAMEQILQHSAPPTAVFSANNRNTIGALEAISAARDAGSVTTPPTLIAFDDVELANQMNVPILTISHDPKALGAEAARMLFSRLDGDFTSSEARIFNLAVSVGNIRS</sequence>
<dbReference type="CDD" id="cd06267">
    <property type="entry name" value="PBP1_LacI_sugar_binding-like"/>
    <property type="match status" value="1"/>
</dbReference>
<evidence type="ECO:0000256" key="2">
    <source>
        <dbReference type="ARBA" id="ARBA00023125"/>
    </source>
</evidence>
<evidence type="ECO:0000259" key="4">
    <source>
        <dbReference type="PROSITE" id="PS50932"/>
    </source>
</evidence>
<dbReference type="PROSITE" id="PS50932">
    <property type="entry name" value="HTH_LACI_2"/>
    <property type="match status" value="1"/>
</dbReference>
<dbReference type="EMBL" id="NBXE01000052">
    <property type="protein sequence ID" value="RFA24414.1"/>
    <property type="molecule type" value="Genomic_DNA"/>
</dbReference>
<keyword evidence="2" id="KW-0238">DNA-binding</keyword>
<dbReference type="SUPFAM" id="SSF53822">
    <property type="entry name" value="Periplasmic binding protein-like I"/>
    <property type="match status" value="1"/>
</dbReference>
<evidence type="ECO:0000313" key="6">
    <source>
        <dbReference type="Proteomes" id="UP000257080"/>
    </source>
</evidence>
<reference evidence="5 6" key="1">
    <citation type="submission" date="2017-04" db="EMBL/GenBank/DDBJ databases">
        <title>Comparative genome analysis of Subtercola boreus.</title>
        <authorList>
            <person name="Cho Y.-J."/>
            <person name="Cho A."/>
            <person name="Kim O.-S."/>
            <person name="Lee J.-I."/>
        </authorList>
    </citation>
    <scope>NUCLEOTIDE SEQUENCE [LARGE SCALE GENOMIC DNA]</scope>
    <source>
        <strain evidence="5 6">P28004</strain>
    </source>
</reference>
<name>A0A3E0W5V5_9MICO</name>
<evidence type="ECO:0000256" key="3">
    <source>
        <dbReference type="ARBA" id="ARBA00023163"/>
    </source>
</evidence>
<feature type="domain" description="HTH lacI-type" evidence="4">
    <location>
        <begin position="1"/>
        <end position="41"/>
    </location>
</feature>
<organism evidence="5 6">
    <name type="scientific">Subtercola boreus</name>
    <dbReference type="NCBI Taxonomy" id="120213"/>
    <lineage>
        <taxon>Bacteria</taxon>
        <taxon>Bacillati</taxon>
        <taxon>Actinomycetota</taxon>
        <taxon>Actinomycetes</taxon>
        <taxon>Micrococcales</taxon>
        <taxon>Microbacteriaceae</taxon>
        <taxon>Subtercola</taxon>
    </lineage>
</organism>
<dbReference type="Gene3D" id="1.10.260.40">
    <property type="entry name" value="lambda repressor-like DNA-binding domains"/>
    <property type="match status" value="1"/>
</dbReference>
<comment type="caution">
    <text evidence="5">The sequence shown here is derived from an EMBL/GenBank/DDBJ whole genome shotgun (WGS) entry which is preliminary data.</text>
</comment>